<dbReference type="Gene3D" id="3.40.50.720">
    <property type="entry name" value="NAD(P)-binding Rossmann-like Domain"/>
    <property type="match status" value="1"/>
</dbReference>
<dbReference type="InterPro" id="IPR023401">
    <property type="entry name" value="ODC_N"/>
</dbReference>
<dbReference type="Gene3D" id="3.30.1780.10">
    <property type="entry name" value="ornithine cyclodeaminase, domain 1"/>
    <property type="match status" value="1"/>
</dbReference>
<proteinExistence type="predicted"/>
<evidence type="ECO:0000313" key="2">
    <source>
        <dbReference type="Proteomes" id="UP001235760"/>
    </source>
</evidence>
<accession>A0ABT9G7Y2</accession>
<keyword evidence="2" id="KW-1185">Reference proteome</keyword>
<organism evidence="1 2">
    <name type="scientific">Leptothrix discophora</name>
    <dbReference type="NCBI Taxonomy" id="89"/>
    <lineage>
        <taxon>Bacteria</taxon>
        <taxon>Pseudomonadati</taxon>
        <taxon>Pseudomonadota</taxon>
        <taxon>Betaproteobacteria</taxon>
        <taxon>Burkholderiales</taxon>
        <taxon>Sphaerotilaceae</taxon>
        <taxon>Leptothrix</taxon>
    </lineage>
</organism>
<dbReference type="PANTHER" id="PTHR13812">
    <property type="entry name" value="KETIMINE REDUCTASE MU-CRYSTALLIN"/>
    <property type="match status" value="1"/>
</dbReference>
<gene>
    <name evidence="1" type="ORF">Q8X39_18200</name>
</gene>
<reference evidence="1 2" key="1">
    <citation type="submission" date="2023-08" db="EMBL/GenBank/DDBJ databases">
        <authorList>
            <person name="Roldan D.M."/>
            <person name="Menes R.J."/>
        </authorList>
    </citation>
    <scope>NUCLEOTIDE SEQUENCE [LARGE SCALE GENOMIC DNA]</scope>
    <source>
        <strain evidence="1 2">CCM 2812</strain>
    </source>
</reference>
<dbReference type="InterPro" id="IPR036291">
    <property type="entry name" value="NAD(P)-bd_dom_sf"/>
</dbReference>
<dbReference type="InterPro" id="IPR003462">
    <property type="entry name" value="ODC_Mu_crystall"/>
</dbReference>
<dbReference type="SUPFAM" id="SSF51735">
    <property type="entry name" value="NAD(P)-binding Rossmann-fold domains"/>
    <property type="match status" value="1"/>
</dbReference>
<sequence length="348" mass="37460">MTTFLSPRDVAQIVAAQGVAGSFWRLAGYLEADYRRWADFDKTPRVAAHSREGVIELMPIADAALYSFKYVNGHPSNTRAGLPTVMAFGVLAEVATGLPLLLSELTLTTALRTAAMSALAARTLARPDSRRMALIGNGAQSEFQALAFHHLVGIGEIRLFDVDRAATRRLQGALAGVPDLRLIACDSVEQAVRGADIVTTVTADKTRATILRPAHIEPGMHLNAVGGDCPGKTELDAAILDRASVFVEYEPQSRIEGEIQQMPADFAVTEFWRVLTGQAAGRRRADEVTVFDSVGFALEDYSALRWLRDSARELGLGAPLPLVPQQDDPKNLFGALGLDLGSARPQAA</sequence>
<dbReference type="EMBL" id="JAUZEE010000012">
    <property type="protein sequence ID" value="MDP4302575.1"/>
    <property type="molecule type" value="Genomic_DNA"/>
</dbReference>
<evidence type="ECO:0000313" key="1">
    <source>
        <dbReference type="EMBL" id="MDP4302575.1"/>
    </source>
</evidence>
<name>A0ABT9G7Y2_LEPDI</name>
<dbReference type="PANTHER" id="PTHR13812:SF19">
    <property type="entry name" value="KETIMINE REDUCTASE MU-CRYSTALLIN"/>
    <property type="match status" value="1"/>
</dbReference>
<protein>
    <submittedName>
        <fullName evidence="1">Ornithine cyclodeaminase</fullName>
    </submittedName>
</protein>
<dbReference type="RefSeq" id="WP_305751114.1">
    <property type="nucleotide sequence ID" value="NZ_JAUZEE010000012.1"/>
</dbReference>
<dbReference type="Proteomes" id="UP001235760">
    <property type="component" value="Unassembled WGS sequence"/>
</dbReference>
<dbReference type="NCBIfam" id="NF005762">
    <property type="entry name" value="PRK07589.1"/>
    <property type="match status" value="1"/>
</dbReference>
<comment type="caution">
    <text evidence="1">The sequence shown here is derived from an EMBL/GenBank/DDBJ whole genome shotgun (WGS) entry which is preliminary data.</text>
</comment>
<dbReference type="Pfam" id="PF02423">
    <property type="entry name" value="OCD_Mu_crystall"/>
    <property type="match status" value="1"/>
</dbReference>